<protein>
    <submittedName>
        <fullName evidence="2">Alpha-1 3-mannosyl-glyco 4-beta-n-acetylglucosaminyltransferase C</fullName>
    </submittedName>
</protein>
<keyword evidence="1" id="KW-0812">Transmembrane</keyword>
<reference evidence="2" key="2">
    <citation type="submission" date="2020-02" db="EMBL/GenBank/DDBJ databases">
        <title>Identification and distribution of gene clusters putatively required for synthesis of sphingolipid metabolism inhibitors in phylogenetically diverse species of the filamentous fungus Fusarium.</title>
        <authorList>
            <person name="Kim H.-S."/>
            <person name="Busman M."/>
            <person name="Brown D.W."/>
            <person name="Divon H."/>
            <person name="Uhlig S."/>
            <person name="Proctor R.H."/>
        </authorList>
    </citation>
    <scope>NUCLEOTIDE SEQUENCE</scope>
    <source>
        <strain evidence="2">NRRL 25174</strain>
    </source>
</reference>
<dbReference type="InterPro" id="IPR029675">
    <property type="entry name" value="PGAP4"/>
</dbReference>
<name>A0A9P5DYN2_9HYPO</name>
<keyword evidence="3" id="KW-1185">Reference proteome</keyword>
<dbReference type="EMBL" id="PVQB02000163">
    <property type="protein sequence ID" value="KAF4342086.1"/>
    <property type="molecule type" value="Genomic_DNA"/>
</dbReference>
<dbReference type="Proteomes" id="UP000730481">
    <property type="component" value="Unassembled WGS sequence"/>
</dbReference>
<accession>A0A9P5DYN2</accession>
<sequence>MLIGHNRRLFIVYASLASIWVFLFQLCRLYTFSDPSSFFYDPHRAYVARYTNVREHQADELLDIAEHFPVEELAKTPLINNDSNAIPRTSEKPICVGIPSVKREREQFLPRAVASLVQGLSLEQRNSIHIIVLLADDEPTSNPAFGKRWLDGLADEVLFYGDASIADPSKRYHNVTSNNSHELSRNDRVHRDYATLITTCQERGAKYFALVEDDVIAAHNWLERLSTALDKLERTEDPKSWLYLRLFYSETYMGWNSEEWPTYLFHSMSFFSIVLVLYMLVLTVDARRKSQVLHLKASAWALPHLTIWTASFILLYFLAGRLAVDPYPTGVHEMPNYGCCAQGLVIPQQHLDALGTALRTASDAVAGDSLIESFADANKLKKYALTPSVLQHAGMRGSSDVGGIRKATWNFSFEKTNTRSRRYQ</sequence>
<dbReference type="CDD" id="cd22189">
    <property type="entry name" value="PGAP4-like_fungal"/>
    <property type="match status" value="1"/>
</dbReference>
<proteinExistence type="predicted"/>
<gene>
    <name evidence="2" type="ORF">FBEOM_4017</name>
</gene>
<comment type="caution">
    <text evidence="2">The sequence shown here is derived from an EMBL/GenBank/DDBJ whole genome shotgun (WGS) entry which is preliminary data.</text>
</comment>
<keyword evidence="1" id="KW-1133">Transmembrane helix</keyword>
<dbReference type="GO" id="GO:0016757">
    <property type="term" value="F:glycosyltransferase activity"/>
    <property type="evidence" value="ECO:0007669"/>
    <property type="project" value="InterPro"/>
</dbReference>
<dbReference type="OrthoDB" id="2016523at2759"/>
<dbReference type="PANTHER" id="PTHR31410">
    <property type="entry name" value="TRANSMEMBRANE PROTEIN 246"/>
    <property type="match status" value="1"/>
</dbReference>
<keyword evidence="1" id="KW-0472">Membrane</keyword>
<evidence type="ECO:0000256" key="1">
    <source>
        <dbReference type="SAM" id="Phobius"/>
    </source>
</evidence>
<feature type="transmembrane region" description="Helical" evidence="1">
    <location>
        <begin position="305"/>
        <end position="324"/>
    </location>
</feature>
<evidence type="ECO:0000313" key="3">
    <source>
        <dbReference type="Proteomes" id="UP000730481"/>
    </source>
</evidence>
<dbReference type="PANTHER" id="PTHR31410:SF1">
    <property type="entry name" value="POST-GPI ATTACHMENT TO PROTEINS FACTOR 4"/>
    <property type="match status" value="1"/>
</dbReference>
<feature type="transmembrane region" description="Helical" evidence="1">
    <location>
        <begin position="9"/>
        <end position="31"/>
    </location>
</feature>
<evidence type="ECO:0000313" key="2">
    <source>
        <dbReference type="EMBL" id="KAF4342086.1"/>
    </source>
</evidence>
<dbReference type="AlphaFoldDB" id="A0A9P5DYN2"/>
<dbReference type="GO" id="GO:0000139">
    <property type="term" value="C:Golgi membrane"/>
    <property type="evidence" value="ECO:0007669"/>
    <property type="project" value="InterPro"/>
</dbReference>
<dbReference type="GO" id="GO:0006506">
    <property type="term" value="P:GPI anchor biosynthetic process"/>
    <property type="evidence" value="ECO:0007669"/>
    <property type="project" value="InterPro"/>
</dbReference>
<feature type="transmembrane region" description="Helical" evidence="1">
    <location>
        <begin position="263"/>
        <end position="284"/>
    </location>
</feature>
<reference evidence="2" key="1">
    <citation type="journal article" date="2017" name="Mycologia">
        <title>Fusarium algeriense, sp. nov., a novel toxigenic crown rot pathogen of durum wheat from Algeria is nested in the Fusarium burgessii species complex.</title>
        <authorList>
            <person name="Laraba I."/>
            <person name="Keddad A."/>
            <person name="Boureghda H."/>
            <person name="Abdallah N."/>
            <person name="Vaughan M.M."/>
            <person name="Proctor R.H."/>
            <person name="Busman M."/>
            <person name="O'Donnell K."/>
        </authorList>
    </citation>
    <scope>NUCLEOTIDE SEQUENCE</scope>
    <source>
        <strain evidence="2">NRRL 25174</strain>
    </source>
</reference>
<organism evidence="2 3">
    <name type="scientific">Fusarium beomiforme</name>
    <dbReference type="NCBI Taxonomy" id="44412"/>
    <lineage>
        <taxon>Eukaryota</taxon>
        <taxon>Fungi</taxon>
        <taxon>Dikarya</taxon>
        <taxon>Ascomycota</taxon>
        <taxon>Pezizomycotina</taxon>
        <taxon>Sordariomycetes</taxon>
        <taxon>Hypocreomycetidae</taxon>
        <taxon>Hypocreales</taxon>
        <taxon>Nectriaceae</taxon>
        <taxon>Fusarium</taxon>
        <taxon>Fusarium burgessii species complex</taxon>
    </lineage>
</organism>